<dbReference type="SUPFAM" id="SSF50044">
    <property type="entry name" value="SH3-domain"/>
    <property type="match status" value="1"/>
</dbReference>
<dbReference type="Gene3D" id="1.10.840.10">
    <property type="entry name" value="Ras guanine-nucleotide exchange factors catalytic domain"/>
    <property type="match status" value="1"/>
</dbReference>
<dbReference type="PROSITE" id="PS50212">
    <property type="entry name" value="RASGEF_NTER"/>
    <property type="match status" value="1"/>
</dbReference>
<dbReference type="Gene3D" id="2.30.30.40">
    <property type="entry name" value="SH3 Domains"/>
    <property type="match status" value="1"/>
</dbReference>
<feature type="compositionally biased region" description="Low complexity" evidence="1">
    <location>
        <begin position="40"/>
        <end position="57"/>
    </location>
</feature>
<dbReference type="Pfam" id="PF00618">
    <property type="entry name" value="RasGEF_N"/>
    <property type="match status" value="1"/>
</dbReference>
<dbReference type="InterPro" id="IPR001452">
    <property type="entry name" value="SH3_domain"/>
</dbReference>
<dbReference type="Proteomes" id="UP000472372">
    <property type="component" value="Chromosome 7"/>
</dbReference>
<protein>
    <submittedName>
        <fullName evidence="2">Ras guanine-nucleotide exchange protein Cdc25p</fullName>
    </submittedName>
</protein>
<feature type="compositionally biased region" description="Polar residues" evidence="1">
    <location>
        <begin position="560"/>
        <end position="571"/>
    </location>
</feature>
<dbReference type="PROSITE" id="PS50002">
    <property type="entry name" value="SH3"/>
    <property type="match status" value="1"/>
</dbReference>
<dbReference type="InterPro" id="IPR036964">
    <property type="entry name" value="RASGEF_cat_dom_sf"/>
</dbReference>
<sequence>MASFGSGQGEMDKRSSALVAPLNIQKSPSRSRSRMGIFGHTRQSSSRGTHSSRSQSQISPPLTPTVSNEAMAQEQQLAQPVFHNYLRAFYHYSPTSTVSSTSDESSITVAINQGDVILVHSVHPNGWADGTLLASGARGWLPTNYCEPYDHPIIRNLLNALTYLWDLVRDGENGDLIAFSRQDYVKGMIVGVRLFLERTECLQKDSRLILAHVGLRRMRKALLGDLSTLVKAAKTLQEALQSGELPVPVFEHMDELVFKSFKLVTRAVRFLDIWATDAVSLSLFELGDASSHRPPTPPSESTDGAVQQPVTSVPSVEGSFSANEYDSPVTQSAHDDWYTATTQQPRNMNRLSVAFSLPSEPDSLASPIVISQPAFQSKRTSVTHRLSYTAKSSNARKGSLATERLNTAHDAFLGFIGSFIGLHLQSRSSDELAQITQHSVVACRQLLKVVEEVWERDSRRSNPLEEARDTMYTRLTELVQATKDMFTNADADVEEMVAPEAGKQIVTAATSCVRAAGDCVTKARLVIERIGDFEFETTAEPAVGLGLSDESMFQEPPIPSSNRQSVASAVSSKPADNVMETNKPLPAPPVEEREMPPPLTISESKPLPEVPQPSPLDNNRLSLQPPQAVIVESPTALSFRSSRSSLPPLSAVPTPILPPPSAYETLESPASMTQESIADSVKTESVNASVNDLSSAHGYSARGGDAASVVSRTSTRATTPDQSPTKKRSSQTLMSSFGSSSELRSLASEDIADGEEHLLETTYVHELVYNKDGQISGGSLPALVEQLTTFESTPDIVFVNAFYLTFRLFTTPVELAQCLIDRFDYIGGSQKVGVPVRLRVYNVFKGWLESHWIGESDSVALGIILAFATGKLRTAMPAAGKRLAELTSKVTEVRAGALVPRLVSSIGKAAGTSTAFTQGDSNVPSPIVTKSQLNALRASKEGKAQCSILDFDPLELARQFTIIESKLFCAIQPEELLALEWTRKKDSKAHNVKAMSTLSTDLANLVADTILQLEDAKKRAVIIKQWVKVAAKCLELHNYDSLMAIICSLNSSMVMRLKRTWELVSTKTKARLDELKSVTDVGRNYAVLRQRLQNHIAPCIPFVGIYLTDLTFIDVGNGTTRQLPGESGSDSLSVINFDKHMKTAKIIGQLQSFQVPYRLAAIPEMQDWMEAQISRMHASDQANVQSYYRRSLLLEPREQPHSVRGSPSIDNSNASTISVDTRANSKDKFEFLNFNFSTTNLKGT</sequence>
<feature type="compositionally biased region" description="Polar residues" evidence="1">
    <location>
        <begin position="299"/>
        <end position="328"/>
    </location>
</feature>
<feature type="compositionally biased region" description="Polar residues" evidence="1">
    <location>
        <begin position="668"/>
        <end position="683"/>
    </location>
</feature>
<dbReference type="PANTHER" id="PTHR23113">
    <property type="entry name" value="GUANINE NUCLEOTIDE EXCHANGE FACTOR"/>
    <property type="match status" value="1"/>
</dbReference>
<dbReference type="SUPFAM" id="SSF48366">
    <property type="entry name" value="Ras GEF"/>
    <property type="match status" value="1"/>
</dbReference>
<dbReference type="InterPro" id="IPR000651">
    <property type="entry name" value="Ras-like_Gua-exchang_fac_N"/>
</dbReference>
<dbReference type="InterPro" id="IPR019804">
    <property type="entry name" value="Ras_G-nucl-exch_fac_CS"/>
</dbReference>
<dbReference type="Gene3D" id="1.20.870.10">
    <property type="entry name" value="Son of sevenless (SoS) protein Chain: S domain 1"/>
    <property type="match status" value="1"/>
</dbReference>
<evidence type="ECO:0000256" key="1">
    <source>
        <dbReference type="SAM" id="MobiDB-lite"/>
    </source>
</evidence>
<dbReference type="EMBL" id="HG992983">
    <property type="protein sequence ID" value="CAE7192267.1"/>
    <property type="molecule type" value="Genomic_DNA"/>
</dbReference>
<evidence type="ECO:0000313" key="2">
    <source>
        <dbReference type="EMBL" id="CAE7192267.1"/>
    </source>
</evidence>
<evidence type="ECO:0000313" key="3">
    <source>
        <dbReference type="Proteomes" id="UP000472372"/>
    </source>
</evidence>
<dbReference type="PANTHER" id="PTHR23113:SF354">
    <property type="entry name" value="BUD SITE SELECTION PROTEIN 5"/>
    <property type="match status" value="1"/>
</dbReference>
<dbReference type="SMART" id="SM00229">
    <property type="entry name" value="RasGEFN"/>
    <property type="match status" value="1"/>
</dbReference>
<feature type="compositionally biased region" description="Low complexity" evidence="1">
    <location>
        <begin position="706"/>
        <end position="719"/>
    </location>
</feature>
<dbReference type="PROSITE" id="PS00720">
    <property type="entry name" value="RASGEF"/>
    <property type="match status" value="1"/>
</dbReference>
<dbReference type="CDD" id="cd00155">
    <property type="entry name" value="RasGEF"/>
    <property type="match status" value="1"/>
</dbReference>
<dbReference type="InterPro" id="IPR001895">
    <property type="entry name" value="RASGEF_cat_dom"/>
</dbReference>
<feature type="region of interest" description="Disordered" evidence="1">
    <location>
        <begin position="695"/>
        <end position="741"/>
    </location>
</feature>
<feature type="region of interest" description="Disordered" evidence="1">
    <location>
        <begin position="1"/>
        <end position="65"/>
    </location>
</feature>
<dbReference type="InterPro" id="IPR008937">
    <property type="entry name" value="Ras-like_GEF"/>
</dbReference>
<proteinExistence type="predicted"/>
<gene>
    <name evidence="2" type="ORF">PTTW11_07520</name>
</gene>
<dbReference type="GO" id="GO:0005085">
    <property type="term" value="F:guanyl-nucleotide exchange factor activity"/>
    <property type="evidence" value="ECO:0007669"/>
    <property type="project" value="InterPro"/>
</dbReference>
<feature type="region of interest" description="Disordered" evidence="1">
    <location>
        <begin position="1198"/>
        <end position="1217"/>
    </location>
</feature>
<accession>A0A6S6W6Q0</accession>
<dbReference type="SMART" id="SM00147">
    <property type="entry name" value="RasGEF"/>
    <property type="match status" value="1"/>
</dbReference>
<feature type="region of interest" description="Disordered" evidence="1">
    <location>
        <begin position="640"/>
        <end position="683"/>
    </location>
</feature>
<feature type="compositionally biased region" description="Polar residues" evidence="1">
    <location>
        <begin position="1208"/>
        <end position="1217"/>
    </location>
</feature>
<dbReference type="InterPro" id="IPR036028">
    <property type="entry name" value="SH3-like_dom_sf"/>
</dbReference>
<dbReference type="Pfam" id="PF00617">
    <property type="entry name" value="RasGEF"/>
    <property type="match status" value="1"/>
</dbReference>
<dbReference type="CDD" id="cd06224">
    <property type="entry name" value="REM"/>
    <property type="match status" value="1"/>
</dbReference>
<feature type="compositionally biased region" description="Low complexity" evidence="1">
    <location>
        <begin position="640"/>
        <end position="651"/>
    </location>
</feature>
<feature type="region of interest" description="Disordered" evidence="1">
    <location>
        <begin position="549"/>
        <end position="621"/>
    </location>
</feature>
<dbReference type="PROSITE" id="PS50009">
    <property type="entry name" value="RASGEF_CAT"/>
    <property type="match status" value="1"/>
</dbReference>
<dbReference type="SMART" id="SM00326">
    <property type="entry name" value="SH3"/>
    <property type="match status" value="1"/>
</dbReference>
<name>A0A6S6W6Q0_9PLEO</name>
<dbReference type="GO" id="GO:0007265">
    <property type="term" value="P:Ras protein signal transduction"/>
    <property type="evidence" value="ECO:0007669"/>
    <property type="project" value="TreeGrafter"/>
</dbReference>
<reference evidence="2" key="1">
    <citation type="submission" date="2021-02" db="EMBL/GenBank/DDBJ databases">
        <authorList>
            <person name="Syme A R."/>
            <person name="Syme A R."/>
            <person name="Moolhuijzen P."/>
        </authorList>
    </citation>
    <scope>NUCLEOTIDE SEQUENCE</scope>
    <source>
        <strain evidence="2">W1-1</strain>
    </source>
</reference>
<dbReference type="AlphaFoldDB" id="A0A6S6W6Q0"/>
<feature type="region of interest" description="Disordered" evidence="1">
    <location>
        <begin position="289"/>
        <end position="328"/>
    </location>
</feature>
<organism evidence="2 3">
    <name type="scientific">Pyrenophora teres f. teres</name>
    <dbReference type="NCBI Taxonomy" id="97479"/>
    <lineage>
        <taxon>Eukaryota</taxon>
        <taxon>Fungi</taxon>
        <taxon>Dikarya</taxon>
        <taxon>Ascomycota</taxon>
        <taxon>Pezizomycotina</taxon>
        <taxon>Dothideomycetes</taxon>
        <taxon>Pleosporomycetidae</taxon>
        <taxon>Pleosporales</taxon>
        <taxon>Pleosporineae</taxon>
        <taxon>Pleosporaceae</taxon>
        <taxon>Pyrenophora</taxon>
    </lineage>
</organism>
<dbReference type="GO" id="GO:0005886">
    <property type="term" value="C:plasma membrane"/>
    <property type="evidence" value="ECO:0007669"/>
    <property type="project" value="TreeGrafter"/>
</dbReference>
<dbReference type="InterPro" id="IPR023578">
    <property type="entry name" value="Ras_GEF_dom_sf"/>
</dbReference>